<reference evidence="8" key="1">
    <citation type="journal article" date="2023" name="Mol. Biol. Evol.">
        <title>Third-Generation Sequencing Reveals the Adaptive Role of the Epigenome in Three Deep-Sea Polychaetes.</title>
        <authorList>
            <person name="Perez M."/>
            <person name="Aroh O."/>
            <person name="Sun Y."/>
            <person name="Lan Y."/>
            <person name="Juniper S.K."/>
            <person name="Young C.R."/>
            <person name="Angers B."/>
            <person name="Qian P.Y."/>
        </authorList>
    </citation>
    <scope>NUCLEOTIDE SEQUENCE</scope>
    <source>
        <strain evidence="8">P08H-3</strain>
    </source>
</reference>
<organism evidence="8 9">
    <name type="scientific">Paralvinella palmiformis</name>
    <dbReference type="NCBI Taxonomy" id="53620"/>
    <lineage>
        <taxon>Eukaryota</taxon>
        <taxon>Metazoa</taxon>
        <taxon>Spiralia</taxon>
        <taxon>Lophotrochozoa</taxon>
        <taxon>Annelida</taxon>
        <taxon>Polychaeta</taxon>
        <taxon>Sedentaria</taxon>
        <taxon>Canalipalpata</taxon>
        <taxon>Terebellida</taxon>
        <taxon>Terebelliformia</taxon>
        <taxon>Alvinellidae</taxon>
        <taxon>Paralvinella</taxon>
    </lineage>
</organism>
<evidence type="ECO:0000313" key="8">
    <source>
        <dbReference type="EMBL" id="KAK2159539.1"/>
    </source>
</evidence>
<dbReference type="CDD" id="cd00033">
    <property type="entry name" value="CCP"/>
    <property type="match status" value="2"/>
</dbReference>
<dbReference type="PANTHER" id="PTHR19325:SF575">
    <property type="entry name" value="LOCOMOTION-RELATED PROTEIN HIKARU GENKI"/>
    <property type="match status" value="1"/>
</dbReference>
<dbReference type="Pfam" id="PF00084">
    <property type="entry name" value="Sushi"/>
    <property type="match status" value="3"/>
</dbReference>
<dbReference type="InterPro" id="IPR035976">
    <property type="entry name" value="Sushi/SCR/CCP_sf"/>
</dbReference>
<keyword evidence="1 5" id="KW-0768">Sushi</keyword>
<protein>
    <recommendedName>
        <fullName evidence="7">Sushi domain-containing protein</fullName>
    </recommendedName>
</protein>
<dbReference type="InterPro" id="IPR050350">
    <property type="entry name" value="Compl-Cell_Adhes-Reg"/>
</dbReference>
<comment type="caution">
    <text evidence="8">The sequence shown here is derived from an EMBL/GenBank/DDBJ whole genome shotgun (WGS) entry which is preliminary data.</text>
</comment>
<dbReference type="Proteomes" id="UP001208570">
    <property type="component" value="Unassembled WGS sequence"/>
</dbReference>
<keyword evidence="3 5" id="KW-1015">Disulfide bond</keyword>
<gene>
    <name evidence="8" type="ORF">LSH36_151g06018</name>
</gene>
<evidence type="ECO:0000256" key="3">
    <source>
        <dbReference type="ARBA" id="ARBA00023157"/>
    </source>
</evidence>
<evidence type="ECO:0000259" key="7">
    <source>
        <dbReference type="PROSITE" id="PS50923"/>
    </source>
</evidence>
<comment type="caution">
    <text evidence="5">Lacks conserved residue(s) required for the propagation of feature annotation.</text>
</comment>
<evidence type="ECO:0000256" key="6">
    <source>
        <dbReference type="SAM" id="Phobius"/>
    </source>
</evidence>
<evidence type="ECO:0000256" key="1">
    <source>
        <dbReference type="ARBA" id="ARBA00022659"/>
    </source>
</evidence>
<dbReference type="SUPFAM" id="SSF57535">
    <property type="entry name" value="Complement control module/SCR domain"/>
    <property type="match status" value="7"/>
</dbReference>
<dbReference type="AlphaFoldDB" id="A0AAD9JV26"/>
<feature type="domain" description="Sushi" evidence="7">
    <location>
        <begin position="608"/>
        <end position="666"/>
    </location>
</feature>
<dbReference type="Gene3D" id="2.10.70.10">
    <property type="entry name" value="Complement Module, domain 1"/>
    <property type="match status" value="5"/>
</dbReference>
<feature type="domain" description="Sushi" evidence="7">
    <location>
        <begin position="509"/>
        <end position="569"/>
    </location>
</feature>
<feature type="disulfide bond" evidence="5">
    <location>
        <begin position="511"/>
        <end position="554"/>
    </location>
</feature>
<dbReference type="EMBL" id="JAODUP010000151">
    <property type="protein sequence ID" value="KAK2159539.1"/>
    <property type="molecule type" value="Genomic_DNA"/>
</dbReference>
<dbReference type="InterPro" id="IPR000436">
    <property type="entry name" value="Sushi_SCR_CCP_dom"/>
</dbReference>
<dbReference type="PROSITE" id="PS50923">
    <property type="entry name" value="SUSHI"/>
    <property type="match status" value="4"/>
</dbReference>
<evidence type="ECO:0000256" key="2">
    <source>
        <dbReference type="ARBA" id="ARBA00022737"/>
    </source>
</evidence>
<proteinExistence type="predicted"/>
<keyword evidence="4" id="KW-0325">Glycoprotein</keyword>
<evidence type="ECO:0000256" key="4">
    <source>
        <dbReference type="ARBA" id="ARBA00023180"/>
    </source>
</evidence>
<sequence length="795" mass="88967">MIEHGSALRTESSGDVLYTCDEQYLFLKLNATSYRLKCDCNWYTNLEVLPPCKALNCSSKEYLISKATFIKYGTAIGSVIQVVCDEGYRICNSSTDTVNTTCVLDKFGTSADWCWVPPCEEPDVVSMANYMIFGNTVNDTVTYTCQTNYRINGTSTNIWNATCGYDENFHGIWLDIPTCEVPRCSNPPVVEHSSYDMSTSTVNSVINYTCDTNYIIISTASRWTTSKCLMEQGQLLPHWTSVDNCTVIVCTEAPNISNARLLSSSTTIGDTAQYLCDPGYRVANVAAIVREFQISCQIEDSKTSATWSELPVCEGEDTPIEKRTLVRQCSAPENRKGVHILYRNTFVNSVVTFITHSGYAYGSGSRARTLICLPNHQWSTIETSPKFNRCGPFGFIDHSTLVSYNNTVGGLAEVRCDKSYSFADGKMTNSFRCLPNLTWEPHDRCLVNTCPTLTLPQQSTASTDIVLEDTIVDIKCLSGYMFPDRSIIKQVVCNSTFYWNTTLSDCENLTCPDPPIINNCNMTTIETFYNSNITYTCKEPYRMENGDTKLTIRCQENAEWTYNSFTCDFGRCPPITEIENAEPDSRQAINGTIVMYTCNKGYIFPDEIQCPDLNLTHASLVQQGHNFGDVIKFICDEGYHYDDSITGVLECQSNSEWSGNAKGCLLIKCPVVPVWDDMEANSTYNIVGTTINISCSVGSENTNSFLLSHCTSNGEWEPAFDGCKKTEVLRFEPDPEEAKGSRSIGLLIMICMMLVFVPLMISDVPTIMRTLRGQKISVSRMKKKYTRDATGFRKY</sequence>
<name>A0AAD9JV26_9ANNE</name>
<keyword evidence="9" id="KW-1185">Reference proteome</keyword>
<dbReference type="PANTHER" id="PTHR19325">
    <property type="entry name" value="COMPLEMENT COMPONENT-RELATED SUSHI DOMAIN-CONTAINING"/>
    <property type="match status" value="1"/>
</dbReference>
<feature type="transmembrane region" description="Helical" evidence="6">
    <location>
        <begin position="744"/>
        <end position="762"/>
    </location>
</feature>
<keyword evidence="2" id="KW-0677">Repeat</keyword>
<feature type="domain" description="Sushi" evidence="7">
    <location>
        <begin position="248"/>
        <end position="315"/>
    </location>
</feature>
<accession>A0AAD9JV26</accession>
<keyword evidence="6" id="KW-0472">Membrane</keyword>
<dbReference type="SMART" id="SM00032">
    <property type="entry name" value="CCP"/>
    <property type="match status" value="10"/>
</dbReference>
<evidence type="ECO:0000313" key="9">
    <source>
        <dbReference type="Proteomes" id="UP001208570"/>
    </source>
</evidence>
<keyword evidence="6" id="KW-1133">Transmembrane helix</keyword>
<keyword evidence="6" id="KW-0812">Transmembrane</keyword>
<feature type="domain" description="Sushi" evidence="7">
    <location>
        <begin position="117"/>
        <end position="181"/>
    </location>
</feature>
<evidence type="ECO:0000256" key="5">
    <source>
        <dbReference type="PROSITE-ProRule" id="PRU00302"/>
    </source>
</evidence>